<dbReference type="InterPro" id="IPR029058">
    <property type="entry name" value="AB_hydrolase_fold"/>
</dbReference>
<evidence type="ECO:0000259" key="2">
    <source>
        <dbReference type="Pfam" id="PF19878"/>
    </source>
</evidence>
<organism evidence="3 4">
    <name type="scientific">Thalassolituus hydrocarboniclasticus</name>
    <dbReference type="NCBI Taxonomy" id="2742796"/>
    <lineage>
        <taxon>Bacteria</taxon>
        <taxon>Pseudomonadati</taxon>
        <taxon>Pseudomonadota</taxon>
        <taxon>Gammaproteobacteria</taxon>
        <taxon>Oceanospirillales</taxon>
        <taxon>Oceanospirillaceae</taxon>
        <taxon>Thalassolituus</taxon>
    </lineage>
</organism>
<evidence type="ECO:0000313" key="3">
    <source>
        <dbReference type="EMBL" id="UXD87684.1"/>
    </source>
</evidence>
<name>A0ABY6ACJ3_9GAMM</name>
<protein>
    <recommendedName>
        <fullName evidence="2">DUF6351 domain-containing protein</fullName>
    </recommendedName>
</protein>
<evidence type="ECO:0000313" key="4">
    <source>
        <dbReference type="Proteomes" id="UP001065322"/>
    </source>
</evidence>
<dbReference type="RefSeq" id="WP_260996468.1">
    <property type="nucleotide sequence ID" value="NZ_CP054475.1"/>
</dbReference>
<evidence type="ECO:0000256" key="1">
    <source>
        <dbReference type="SAM" id="Phobius"/>
    </source>
</evidence>
<reference evidence="4" key="1">
    <citation type="submission" date="2020-06" db="EMBL/GenBank/DDBJ databases">
        <title>Thalassolituus marinus alknpb1M-1, a hydrocarbon-degrading bacterium isolated from the deep-sea overlying water using an in-situ strategy from the South China Sea basin.</title>
        <authorList>
            <person name="Dong C."/>
            <person name="Chen Y."/>
            <person name="Shao Z."/>
        </authorList>
    </citation>
    <scope>NUCLEOTIDE SEQUENCE [LARGE SCALE GENOMIC DNA]</scope>
    <source>
        <strain evidence="4">alknpb1M-1</strain>
    </source>
</reference>
<dbReference type="SUPFAM" id="SSF53474">
    <property type="entry name" value="alpha/beta-Hydrolases"/>
    <property type="match status" value="1"/>
</dbReference>
<gene>
    <name evidence="3" type="ORF">HUF19_09680</name>
</gene>
<keyword evidence="1" id="KW-1133">Transmembrane helix</keyword>
<dbReference type="InterPro" id="IPR045556">
    <property type="entry name" value="DUF6351"/>
</dbReference>
<dbReference type="EMBL" id="CP054475">
    <property type="protein sequence ID" value="UXD87684.1"/>
    <property type="molecule type" value="Genomic_DNA"/>
</dbReference>
<feature type="transmembrane region" description="Helical" evidence="1">
    <location>
        <begin position="12"/>
        <end position="31"/>
    </location>
</feature>
<feature type="domain" description="DUF6351" evidence="2">
    <location>
        <begin position="90"/>
        <end position="737"/>
    </location>
</feature>
<keyword evidence="1" id="KW-0812">Transmembrane</keyword>
<dbReference type="Pfam" id="PF19878">
    <property type="entry name" value="DUF6351"/>
    <property type="match status" value="1"/>
</dbReference>
<accession>A0ABY6ACJ3</accession>
<sequence length="770" mass="86762">MPKLNRAKINIMLLVIVLLLTGSAGIAYHYYLQLRHEAGLDSNFPQVVGLPPGSRLANMPPYNGPHPALSERPAETFAFPIEFGATGPDEPLFAGPNQYPFLCQTEESHLGQPLIDNTRGWGIPVYAETLKGQRSQYVIGYSKDCSLPTRVHYLYYRNQQETFPRRVDDNIDPVPDDHQLLVRAESGTINRFMYVLLLPTSRADQLTKPDLSRWNGKLIYYFRGGISIGFQQGKLSLQRLTRDMRKALEQGYAVAFSTANETDNTYNIRLQEDTALRVKRQFVARYGEPAFTIGIGGSGGGLQQNLFAQNQPGIIDGGVALIAYPDMVTQIHYTLDCELLEYYFDHLASDRDFWRNPAHRQAILGLSVSNGRQPRLSWLTDIAQLLRLEWPDPTPPASECNSGWRGSVPLVNNPHFHSDYHRFARAVRERTYWTHWQDNRDIYGTDKDGRAPSPWSNDGVQYGLQALKNDTISMAQFLELNRRVGSWQPAEDMTEERYWHVSGDSRLYRFTPYGEHNMTHHGVVSSSPEQAAPRFSGNSAAATAAYQSGNVFMGKLRIPVMDVRMYLDHELNIHHTWAALSTRQRLLDAGTDIRLQPIWVSQKPYNPMWDAIAVMDQWLTRAALSNGDLISARPPAATDRCLSSEGDVIYEGEQVWDGRWNQQPDGNCTRLMPFHQGSRQIAGESIAGNTFQCALIPVEQAIVEGFYGDIDASPYLQQLQTIFPNGVCDYRQPDQAQPPGLTQLLDTLKASTTQHTLTDSADVRSPSVQK</sequence>
<keyword evidence="4" id="KW-1185">Reference proteome</keyword>
<dbReference type="Proteomes" id="UP001065322">
    <property type="component" value="Chromosome"/>
</dbReference>
<proteinExistence type="predicted"/>
<keyword evidence="1" id="KW-0472">Membrane</keyword>